<dbReference type="GO" id="GO:0003700">
    <property type="term" value="F:DNA-binding transcription factor activity"/>
    <property type="evidence" value="ECO:0007669"/>
    <property type="project" value="InterPro"/>
</dbReference>
<dbReference type="EMBL" id="BARW01029704">
    <property type="protein sequence ID" value="GAJ12359.1"/>
    <property type="molecule type" value="Genomic_DNA"/>
</dbReference>
<dbReference type="InterPro" id="IPR000835">
    <property type="entry name" value="HTH_MarR-typ"/>
</dbReference>
<accession>X1U4D1</accession>
<dbReference type="InterPro" id="IPR036388">
    <property type="entry name" value="WH-like_DNA-bd_sf"/>
</dbReference>
<comment type="caution">
    <text evidence="3">The sequence shown here is derived from an EMBL/GenBank/DDBJ whole genome shotgun (WGS) entry which is preliminary data.</text>
</comment>
<dbReference type="InterPro" id="IPR036390">
    <property type="entry name" value="WH_DNA-bd_sf"/>
</dbReference>
<evidence type="ECO:0000313" key="3">
    <source>
        <dbReference type="EMBL" id="GAJ12359.1"/>
    </source>
</evidence>
<feature type="domain" description="HTH marR-type" evidence="2">
    <location>
        <begin position="82"/>
        <end position="132"/>
    </location>
</feature>
<keyword evidence="1" id="KW-0812">Transmembrane</keyword>
<dbReference type="SUPFAM" id="SSF46785">
    <property type="entry name" value="Winged helix' DNA-binding domain"/>
    <property type="match status" value="1"/>
</dbReference>
<proteinExistence type="predicted"/>
<dbReference type="Pfam" id="PF01047">
    <property type="entry name" value="MarR"/>
    <property type="match status" value="1"/>
</dbReference>
<evidence type="ECO:0000256" key="1">
    <source>
        <dbReference type="SAM" id="Phobius"/>
    </source>
</evidence>
<dbReference type="AlphaFoldDB" id="X1U4D1"/>
<protein>
    <recommendedName>
        <fullName evidence="2">HTH marR-type domain-containing protein</fullName>
    </recommendedName>
</protein>
<organism evidence="3">
    <name type="scientific">marine sediment metagenome</name>
    <dbReference type="NCBI Taxonomy" id="412755"/>
    <lineage>
        <taxon>unclassified sequences</taxon>
        <taxon>metagenomes</taxon>
        <taxon>ecological metagenomes</taxon>
    </lineage>
</organism>
<sequence>MRAEKIVSLVIINLIIIIAIIVTASAVSFLIYNSGFLSANAYWGLSSIMIALISIAYELRSKAFQKSVLDFQKSIVSVAASLTGEQHDILRIIAKSGKIEFDKIAEKLNIEKSELNIYLDGLENRGFIKLRKEKNKKYYSLELK</sequence>
<keyword evidence="1" id="KW-1133">Transmembrane helix</keyword>
<feature type="transmembrane region" description="Helical" evidence="1">
    <location>
        <begin position="37"/>
        <end position="57"/>
    </location>
</feature>
<reference evidence="3" key="1">
    <citation type="journal article" date="2014" name="Front. Microbiol.">
        <title>High frequency of phylogenetically diverse reductive dehalogenase-homologous genes in deep subseafloor sedimentary metagenomes.</title>
        <authorList>
            <person name="Kawai M."/>
            <person name="Futagami T."/>
            <person name="Toyoda A."/>
            <person name="Takaki Y."/>
            <person name="Nishi S."/>
            <person name="Hori S."/>
            <person name="Arai W."/>
            <person name="Tsubouchi T."/>
            <person name="Morono Y."/>
            <person name="Uchiyama I."/>
            <person name="Ito T."/>
            <person name="Fujiyama A."/>
            <person name="Inagaki F."/>
            <person name="Takami H."/>
        </authorList>
    </citation>
    <scope>NUCLEOTIDE SEQUENCE</scope>
    <source>
        <strain evidence="3">Expedition CK06-06</strain>
    </source>
</reference>
<keyword evidence="1" id="KW-0472">Membrane</keyword>
<evidence type="ECO:0000259" key="2">
    <source>
        <dbReference type="Pfam" id="PF01047"/>
    </source>
</evidence>
<name>X1U4D1_9ZZZZ</name>
<feature type="transmembrane region" description="Helical" evidence="1">
    <location>
        <begin position="7"/>
        <end position="31"/>
    </location>
</feature>
<gene>
    <name evidence="3" type="ORF">S12H4_47666</name>
</gene>
<dbReference type="Gene3D" id="1.10.10.10">
    <property type="entry name" value="Winged helix-like DNA-binding domain superfamily/Winged helix DNA-binding domain"/>
    <property type="match status" value="1"/>
</dbReference>